<dbReference type="EMBL" id="JAAKFY010000002">
    <property type="protein sequence ID" value="KAF3859875.1"/>
    <property type="molecule type" value="Genomic_DNA"/>
</dbReference>
<proteinExistence type="predicted"/>
<comment type="caution">
    <text evidence="2">The sequence shown here is derived from an EMBL/GenBank/DDBJ whole genome shotgun (WGS) entry which is preliminary data.</text>
</comment>
<sequence>MDLCSGGGLQYLSHCTFSVQHCRATVEQMPQVGGGVEQKPRVMSAPRWSSAQQQGGGGGGGGAEPQRSGCRHTQHDSLHSTVYTCQPARILDRAAEHGAIELSRDSVQDQLSAAWYSLPSSRSPPTRVQTFYELDRVIPVQIAPPCRKLTAGGPSLKPWTVIRTVSPTLALLGLMDSLGPLGVADRKVKQHCDLGLHGHGQSRVVHLTAEQSLIVQLGVEAPGQHGPHLHGAVPCRLLLLLEVVERWGNSRLTTVSGIASVVVSGSDSDSCSWPLSEPRGPSWPSRASFPSSSSRDRDFWTLVSSRSLPVRARELQLFSSLGPFLLSSTEEETWTVGTTSISSPSRLNTISTAIDDFLFSNKTSSTSHSLLWELLKAYLRGQIISYASHFNRTRKSIPSPFTSNPIVLSTLKIWYQFRKHFKFSSAPLQGPVDMNHLFTPSLMDCVFSLWKRKGIRSLQDLFVNNSFSSFQTLASRCSLPASHLFFNALRKLPSDEEL</sequence>
<protein>
    <submittedName>
        <fullName evidence="2">Uncharacterized protein</fullName>
    </submittedName>
</protein>
<feature type="compositionally biased region" description="Low complexity" evidence="1">
    <location>
        <begin position="282"/>
        <end position="293"/>
    </location>
</feature>
<keyword evidence="3" id="KW-1185">Reference proteome</keyword>
<evidence type="ECO:0000313" key="3">
    <source>
        <dbReference type="Proteomes" id="UP000518266"/>
    </source>
</evidence>
<name>A0A7J5ZDH5_DISMA</name>
<dbReference type="Proteomes" id="UP000518266">
    <property type="component" value="Unassembled WGS sequence"/>
</dbReference>
<gene>
    <name evidence="2" type="ORF">F7725_000130</name>
</gene>
<feature type="region of interest" description="Disordered" evidence="1">
    <location>
        <begin position="33"/>
        <end position="73"/>
    </location>
</feature>
<evidence type="ECO:0000313" key="2">
    <source>
        <dbReference type="EMBL" id="KAF3859875.1"/>
    </source>
</evidence>
<organism evidence="2 3">
    <name type="scientific">Dissostichus mawsoni</name>
    <name type="common">Antarctic cod</name>
    <dbReference type="NCBI Taxonomy" id="36200"/>
    <lineage>
        <taxon>Eukaryota</taxon>
        <taxon>Metazoa</taxon>
        <taxon>Chordata</taxon>
        <taxon>Craniata</taxon>
        <taxon>Vertebrata</taxon>
        <taxon>Euteleostomi</taxon>
        <taxon>Actinopterygii</taxon>
        <taxon>Neopterygii</taxon>
        <taxon>Teleostei</taxon>
        <taxon>Neoteleostei</taxon>
        <taxon>Acanthomorphata</taxon>
        <taxon>Eupercaria</taxon>
        <taxon>Perciformes</taxon>
        <taxon>Notothenioidei</taxon>
        <taxon>Nototheniidae</taxon>
        <taxon>Dissostichus</taxon>
    </lineage>
</organism>
<dbReference type="AlphaFoldDB" id="A0A7J5ZDH5"/>
<reference evidence="2 3" key="1">
    <citation type="submission" date="2020-03" db="EMBL/GenBank/DDBJ databases">
        <title>Dissostichus mawsoni Genome sequencing and assembly.</title>
        <authorList>
            <person name="Park H."/>
        </authorList>
    </citation>
    <scope>NUCLEOTIDE SEQUENCE [LARGE SCALE GENOMIC DNA]</scope>
    <source>
        <strain evidence="2">DM0001</strain>
        <tissue evidence="2">Muscle</tissue>
    </source>
</reference>
<evidence type="ECO:0000256" key="1">
    <source>
        <dbReference type="SAM" id="MobiDB-lite"/>
    </source>
</evidence>
<feature type="compositionally biased region" description="Gly residues" evidence="1">
    <location>
        <begin position="54"/>
        <end position="63"/>
    </location>
</feature>
<accession>A0A7J5ZDH5</accession>
<feature type="region of interest" description="Disordered" evidence="1">
    <location>
        <begin position="266"/>
        <end position="295"/>
    </location>
</feature>